<feature type="transmembrane region" description="Helical" evidence="9">
    <location>
        <begin position="79"/>
        <end position="98"/>
    </location>
</feature>
<keyword evidence="5" id="KW-0375">Hydrogen ion transport</keyword>
<proteinExistence type="inferred from homology"/>
<gene>
    <name evidence="10" type="ORF">CVLEPA_LOCUS21440</name>
</gene>
<organism evidence="10 11">
    <name type="scientific">Clavelina lepadiformis</name>
    <name type="common">Light-bulb sea squirt</name>
    <name type="synonym">Ascidia lepadiformis</name>
    <dbReference type="NCBI Taxonomy" id="159417"/>
    <lineage>
        <taxon>Eukaryota</taxon>
        <taxon>Metazoa</taxon>
        <taxon>Chordata</taxon>
        <taxon>Tunicata</taxon>
        <taxon>Ascidiacea</taxon>
        <taxon>Aplousobranchia</taxon>
        <taxon>Clavelinidae</taxon>
        <taxon>Clavelina</taxon>
    </lineage>
</organism>
<keyword evidence="11" id="KW-1185">Reference proteome</keyword>
<sequence>MGSPLLLHSRGCVKVKAAQSLLVASESFGVKLGSKSVISLGISKVIMLPTWAVMCIITLIWVLIGGVTPFVIPNGPNKGVYQTMAVTTAVCCWLHWFITYMSQLNPLIGPQLSNGQIFMMGWAWDLVD</sequence>
<keyword evidence="8 9" id="KW-0472">Membrane</keyword>
<dbReference type="EMBL" id="CAWYQH010000108">
    <property type="protein sequence ID" value="CAK8689434.1"/>
    <property type="molecule type" value="Genomic_DNA"/>
</dbReference>
<reference evidence="10 11" key="1">
    <citation type="submission" date="2024-02" db="EMBL/GenBank/DDBJ databases">
        <authorList>
            <person name="Daric V."/>
            <person name="Darras S."/>
        </authorList>
    </citation>
    <scope>NUCLEOTIDE SEQUENCE [LARGE SCALE GENOMIC DNA]</scope>
</reference>
<evidence type="ECO:0000313" key="10">
    <source>
        <dbReference type="EMBL" id="CAK8689434.1"/>
    </source>
</evidence>
<evidence type="ECO:0000256" key="4">
    <source>
        <dbReference type="ARBA" id="ARBA00022692"/>
    </source>
</evidence>
<protein>
    <submittedName>
        <fullName evidence="10">Uncharacterized protein</fullName>
    </submittedName>
</protein>
<evidence type="ECO:0000256" key="5">
    <source>
        <dbReference type="ARBA" id="ARBA00022781"/>
    </source>
</evidence>
<evidence type="ECO:0000256" key="3">
    <source>
        <dbReference type="ARBA" id="ARBA00022448"/>
    </source>
</evidence>
<comment type="similarity">
    <text evidence="2">Belongs to the V-ATPase e1/e2 subunit family.</text>
</comment>
<comment type="subcellular location">
    <subcellularLocation>
        <location evidence="1">Endomembrane system</location>
        <topology evidence="1">Multi-pass membrane protein</topology>
    </subcellularLocation>
</comment>
<evidence type="ECO:0000256" key="9">
    <source>
        <dbReference type="SAM" id="Phobius"/>
    </source>
</evidence>
<name>A0ABP0GF51_CLALP</name>
<keyword evidence="7" id="KW-0406">Ion transport</keyword>
<dbReference type="Proteomes" id="UP001642483">
    <property type="component" value="Unassembled WGS sequence"/>
</dbReference>
<dbReference type="PANTHER" id="PTHR12263:SF0">
    <property type="entry name" value="V-TYPE PROTON ATPASE SUBUNIT"/>
    <property type="match status" value="1"/>
</dbReference>
<feature type="transmembrane region" description="Helical" evidence="9">
    <location>
        <begin position="45"/>
        <end position="67"/>
    </location>
</feature>
<keyword evidence="6 9" id="KW-1133">Transmembrane helix</keyword>
<dbReference type="PANTHER" id="PTHR12263">
    <property type="entry name" value="VACUOLAR ATP SYNTHASE SUBUNIT H"/>
    <property type="match status" value="1"/>
</dbReference>
<dbReference type="InterPro" id="IPR008389">
    <property type="entry name" value="ATPase_V0-cplx_e1/e2_su"/>
</dbReference>
<accession>A0ABP0GF51</accession>
<keyword evidence="4 9" id="KW-0812">Transmembrane</keyword>
<comment type="caution">
    <text evidence="10">The sequence shown here is derived from an EMBL/GenBank/DDBJ whole genome shotgun (WGS) entry which is preliminary data.</text>
</comment>
<keyword evidence="3" id="KW-0813">Transport</keyword>
<evidence type="ECO:0000256" key="6">
    <source>
        <dbReference type="ARBA" id="ARBA00022989"/>
    </source>
</evidence>
<evidence type="ECO:0000256" key="8">
    <source>
        <dbReference type="ARBA" id="ARBA00023136"/>
    </source>
</evidence>
<evidence type="ECO:0000313" key="11">
    <source>
        <dbReference type="Proteomes" id="UP001642483"/>
    </source>
</evidence>
<evidence type="ECO:0000256" key="7">
    <source>
        <dbReference type="ARBA" id="ARBA00023065"/>
    </source>
</evidence>
<evidence type="ECO:0000256" key="1">
    <source>
        <dbReference type="ARBA" id="ARBA00004127"/>
    </source>
</evidence>
<evidence type="ECO:0000256" key="2">
    <source>
        <dbReference type="ARBA" id="ARBA00008328"/>
    </source>
</evidence>
<dbReference type="Pfam" id="PF05493">
    <property type="entry name" value="ATP_synt_H"/>
    <property type="match status" value="1"/>
</dbReference>